<feature type="transmembrane region" description="Helical" evidence="4">
    <location>
        <begin position="21"/>
        <end position="39"/>
    </location>
</feature>
<dbReference type="InterPro" id="IPR011701">
    <property type="entry name" value="MFS"/>
</dbReference>
<dbReference type="PROSITE" id="PS50850">
    <property type="entry name" value="MFS"/>
    <property type="match status" value="1"/>
</dbReference>
<reference evidence="6 7" key="1">
    <citation type="submission" date="2024-05" db="EMBL/GenBank/DDBJ databases">
        <authorList>
            <person name="Kim H.-Y."/>
            <person name="Kim E."/>
            <person name="Cai Y."/>
            <person name="Yang S.-M."/>
            <person name="Lee W."/>
        </authorList>
    </citation>
    <scope>NUCLEOTIDE SEQUENCE [LARGE SCALE GENOMIC DNA]</scope>
    <source>
        <strain evidence="6 7">FBL11</strain>
    </source>
</reference>
<feature type="transmembrane region" description="Helical" evidence="4">
    <location>
        <begin position="146"/>
        <end position="167"/>
    </location>
</feature>
<evidence type="ECO:0000313" key="7">
    <source>
        <dbReference type="Proteomes" id="UP001461960"/>
    </source>
</evidence>
<comment type="caution">
    <text evidence="6">The sequence shown here is derived from an EMBL/GenBank/DDBJ whole genome shotgun (WGS) entry which is preliminary data.</text>
</comment>
<dbReference type="Gene3D" id="1.20.1250.20">
    <property type="entry name" value="MFS general substrate transporter like domains"/>
    <property type="match status" value="1"/>
</dbReference>
<feature type="transmembrane region" description="Helical" evidence="4">
    <location>
        <begin position="59"/>
        <end position="76"/>
    </location>
</feature>
<protein>
    <submittedName>
        <fullName evidence="6">MFS transporter</fullName>
    </submittedName>
</protein>
<proteinExistence type="predicted"/>
<dbReference type="PANTHER" id="PTHR42910:SF1">
    <property type="entry name" value="MAJOR FACILITATOR SUPERFAMILY (MFS) PROFILE DOMAIN-CONTAINING PROTEIN"/>
    <property type="match status" value="1"/>
</dbReference>
<dbReference type="Proteomes" id="UP001461960">
    <property type="component" value="Unassembled WGS sequence"/>
</dbReference>
<keyword evidence="2 4" id="KW-1133">Transmembrane helix</keyword>
<feature type="transmembrane region" description="Helical" evidence="4">
    <location>
        <begin position="314"/>
        <end position="332"/>
    </location>
</feature>
<dbReference type="InterPro" id="IPR036259">
    <property type="entry name" value="MFS_trans_sf"/>
</dbReference>
<feature type="transmembrane region" description="Helical" evidence="4">
    <location>
        <begin position="173"/>
        <end position="195"/>
    </location>
</feature>
<sequence length="398" mass="42212">MDKPLLGQSPSQSSNQSLSRFILLLMTAAIAATAANLYYNQPILPLIGAEFDLTDSQLGSIPALTQFGYAFALLFLSPLGDSIARRRLIGILSCLLVAACVFAALSPSLPVLLISVFLIGVSANITQQLIPFAASMVSPENKGATLGTLMMGLTIGILLSRTLSGFVGEQLGWRSVFVMSAAFAAVFGVLLRVFLPTNTPHTTLRYFPLIKSSLSLFVKHKSLQKFTLAGAFWFASFNVLWATLAIYVSEAPFNYNAQQAGLFGVIALAGVIGAKSSGKWVNKLGSKTLVMMALTLAATGFAITGLFAGNLVSLIVGIILIDFAVFSAQVANQVRVFSIDPAAQSRINGIYMLGYYTGGALGSMAGVKAFALYQWPGVVMVSIAFIIISAIFNAFAKK</sequence>
<feature type="transmembrane region" description="Helical" evidence="4">
    <location>
        <begin position="226"/>
        <end position="248"/>
    </location>
</feature>
<gene>
    <name evidence="6" type="ORF">AAIR29_07305</name>
</gene>
<evidence type="ECO:0000313" key="6">
    <source>
        <dbReference type="EMBL" id="MEN2751438.1"/>
    </source>
</evidence>
<dbReference type="CDD" id="cd17324">
    <property type="entry name" value="MFS_NepI_like"/>
    <property type="match status" value="1"/>
</dbReference>
<evidence type="ECO:0000256" key="2">
    <source>
        <dbReference type="ARBA" id="ARBA00022989"/>
    </source>
</evidence>
<dbReference type="PANTHER" id="PTHR42910">
    <property type="entry name" value="TRANSPORTER SCO4007-RELATED"/>
    <property type="match status" value="1"/>
</dbReference>
<accession>A0ABU9X7Q6</accession>
<feature type="domain" description="Major facilitator superfamily (MFS) profile" evidence="5">
    <location>
        <begin position="20"/>
        <end position="398"/>
    </location>
</feature>
<feature type="transmembrane region" description="Helical" evidence="4">
    <location>
        <begin position="353"/>
        <end position="371"/>
    </location>
</feature>
<dbReference type="EMBL" id="JBDGHN010000002">
    <property type="protein sequence ID" value="MEN2751438.1"/>
    <property type="molecule type" value="Genomic_DNA"/>
</dbReference>
<name>A0ABU9X7Q6_9GAMM</name>
<feature type="transmembrane region" description="Helical" evidence="4">
    <location>
        <begin position="88"/>
        <end position="105"/>
    </location>
</feature>
<dbReference type="SUPFAM" id="SSF103473">
    <property type="entry name" value="MFS general substrate transporter"/>
    <property type="match status" value="1"/>
</dbReference>
<feature type="transmembrane region" description="Helical" evidence="4">
    <location>
        <begin position="260"/>
        <end position="277"/>
    </location>
</feature>
<keyword evidence="3 4" id="KW-0472">Membrane</keyword>
<dbReference type="InterPro" id="IPR020846">
    <property type="entry name" value="MFS_dom"/>
</dbReference>
<feature type="transmembrane region" description="Helical" evidence="4">
    <location>
        <begin position="111"/>
        <end position="134"/>
    </location>
</feature>
<organism evidence="6 7">
    <name type="scientific">Psychrobacter saeujeotis</name>
    <dbReference type="NCBI Taxonomy" id="3143436"/>
    <lineage>
        <taxon>Bacteria</taxon>
        <taxon>Pseudomonadati</taxon>
        <taxon>Pseudomonadota</taxon>
        <taxon>Gammaproteobacteria</taxon>
        <taxon>Moraxellales</taxon>
        <taxon>Moraxellaceae</taxon>
        <taxon>Psychrobacter</taxon>
    </lineage>
</organism>
<evidence type="ECO:0000256" key="1">
    <source>
        <dbReference type="ARBA" id="ARBA00022692"/>
    </source>
</evidence>
<feature type="transmembrane region" description="Helical" evidence="4">
    <location>
        <begin position="289"/>
        <end position="308"/>
    </location>
</feature>
<dbReference type="Pfam" id="PF07690">
    <property type="entry name" value="MFS_1"/>
    <property type="match status" value="1"/>
</dbReference>
<feature type="transmembrane region" description="Helical" evidence="4">
    <location>
        <begin position="377"/>
        <end position="396"/>
    </location>
</feature>
<keyword evidence="1 4" id="KW-0812">Transmembrane</keyword>
<evidence type="ECO:0000256" key="4">
    <source>
        <dbReference type="SAM" id="Phobius"/>
    </source>
</evidence>
<dbReference type="RefSeq" id="WP_299219389.1">
    <property type="nucleotide sequence ID" value="NZ_JBDGHN010000002.1"/>
</dbReference>
<keyword evidence="7" id="KW-1185">Reference proteome</keyword>
<evidence type="ECO:0000259" key="5">
    <source>
        <dbReference type="PROSITE" id="PS50850"/>
    </source>
</evidence>
<evidence type="ECO:0000256" key="3">
    <source>
        <dbReference type="ARBA" id="ARBA00023136"/>
    </source>
</evidence>